<dbReference type="Gene3D" id="2.30.130.30">
    <property type="entry name" value="Hypothetical protein"/>
    <property type="match status" value="1"/>
</dbReference>
<protein>
    <recommendedName>
        <fullName evidence="1">ASCH domain-containing protein</fullName>
    </recommendedName>
</protein>
<dbReference type="EMBL" id="JAVIJP010000016">
    <property type="protein sequence ID" value="KAL3641609.1"/>
    <property type="molecule type" value="Genomic_DNA"/>
</dbReference>
<gene>
    <name evidence="2" type="ORF">CASFOL_012424</name>
</gene>
<dbReference type="InterPro" id="IPR015947">
    <property type="entry name" value="PUA-like_sf"/>
</dbReference>
<reference evidence="3" key="1">
    <citation type="journal article" date="2024" name="IScience">
        <title>Strigolactones Initiate the Formation of Haustorium-like Structures in Castilleja.</title>
        <authorList>
            <person name="Buerger M."/>
            <person name="Peterson D."/>
            <person name="Chory J."/>
        </authorList>
    </citation>
    <scope>NUCLEOTIDE SEQUENCE [LARGE SCALE GENOMIC DNA]</scope>
</reference>
<dbReference type="Proteomes" id="UP001632038">
    <property type="component" value="Unassembled WGS sequence"/>
</dbReference>
<dbReference type="SUPFAM" id="SSF88697">
    <property type="entry name" value="PUA domain-like"/>
    <property type="match status" value="1"/>
</dbReference>
<sequence>MEEPSPSSPGTSPVLLKDCVAELLKFTLISSIKGELQTGLTNHYCANLLTEDDSSDPSPTNAEVSKGVPSYPLYKHLASSLYECIQSGALCTTYNELIPVPRDDCLKNKDEELNKLIMEKGSALLSMLKQVDFELHVQEPYFSQLNDGLKTVEGRCGVGDYKRIQSGHMLLFNKCLMLQVQDIRHYASFHEMLETESLAQVLPGVSSVDEGVQIYRNFYSKEKERSNGVVAICVKMPTSQPQVIMASILSGLSYSGIQRLLGFVETTGTDPELLPPPASTLLSTFLAPHNPDVKGSTLTNGARALAKHANRSSKGYWGTLHGSDSEKNKHAMDVIRCLLTHCGWMNMHMVRPHGNVFEIRTGDGYGARWSGDGTKWLSN</sequence>
<feature type="domain" description="ASCH" evidence="1">
    <location>
        <begin position="135"/>
        <end position="238"/>
    </location>
</feature>
<organism evidence="2 3">
    <name type="scientific">Castilleja foliolosa</name>
    <dbReference type="NCBI Taxonomy" id="1961234"/>
    <lineage>
        <taxon>Eukaryota</taxon>
        <taxon>Viridiplantae</taxon>
        <taxon>Streptophyta</taxon>
        <taxon>Embryophyta</taxon>
        <taxon>Tracheophyta</taxon>
        <taxon>Spermatophyta</taxon>
        <taxon>Magnoliopsida</taxon>
        <taxon>eudicotyledons</taxon>
        <taxon>Gunneridae</taxon>
        <taxon>Pentapetalae</taxon>
        <taxon>asterids</taxon>
        <taxon>lamiids</taxon>
        <taxon>Lamiales</taxon>
        <taxon>Orobanchaceae</taxon>
        <taxon>Pedicularideae</taxon>
        <taxon>Castillejinae</taxon>
        <taxon>Castilleja</taxon>
    </lineage>
</organism>
<accession>A0ABD3DID8</accession>
<dbReference type="PANTHER" id="PTHR34204:SF2">
    <property type="entry name" value="RNA-BINDING ASCH DOMAIN PROTEIN"/>
    <property type="match status" value="1"/>
</dbReference>
<evidence type="ECO:0000313" key="2">
    <source>
        <dbReference type="EMBL" id="KAL3641609.1"/>
    </source>
</evidence>
<proteinExistence type="predicted"/>
<evidence type="ECO:0000259" key="1">
    <source>
        <dbReference type="SMART" id="SM01022"/>
    </source>
</evidence>
<evidence type="ECO:0000313" key="3">
    <source>
        <dbReference type="Proteomes" id="UP001632038"/>
    </source>
</evidence>
<name>A0ABD3DID8_9LAMI</name>
<dbReference type="SMART" id="SM01022">
    <property type="entry name" value="ASCH"/>
    <property type="match status" value="1"/>
</dbReference>
<keyword evidence="3" id="KW-1185">Reference proteome</keyword>
<dbReference type="PANTHER" id="PTHR34204">
    <property type="entry name" value="RNA-BINDING ASCH DOMAIN PROTEIN"/>
    <property type="match status" value="1"/>
</dbReference>
<dbReference type="Pfam" id="PF04266">
    <property type="entry name" value="ASCH"/>
    <property type="match status" value="1"/>
</dbReference>
<dbReference type="InterPro" id="IPR007374">
    <property type="entry name" value="ASCH_domain"/>
</dbReference>
<dbReference type="CDD" id="cd06555">
    <property type="entry name" value="ASCH_PF0470_like"/>
    <property type="match status" value="1"/>
</dbReference>
<comment type="caution">
    <text evidence="2">The sequence shown here is derived from an EMBL/GenBank/DDBJ whole genome shotgun (WGS) entry which is preliminary data.</text>
</comment>
<dbReference type="AlphaFoldDB" id="A0ABD3DID8"/>